<sequence length="136" mass="14830">MAGIAATKFQTTRTLIRATWVSRVFAPNQLTPIHQVWFSSSSDASKCGIEKLKKVSEEIKEKAASHTGYATSQSKEAAGKAENIAEKAKQSAQEAWDATKDTAQKVQRTVAEKAEESATAVKDNIEAAKRSFNNKK</sequence>
<feature type="region of interest" description="Disordered" evidence="1">
    <location>
        <begin position="62"/>
        <end position="136"/>
    </location>
</feature>
<proteinExistence type="predicted"/>
<dbReference type="EMBL" id="PKPP01012007">
    <property type="protein sequence ID" value="PWA43125.1"/>
    <property type="molecule type" value="Genomic_DNA"/>
</dbReference>
<evidence type="ECO:0000313" key="2">
    <source>
        <dbReference type="EMBL" id="PWA43125.1"/>
    </source>
</evidence>
<reference evidence="2 3" key="1">
    <citation type="journal article" date="2018" name="Mol. Plant">
        <title>The genome of Artemisia annua provides insight into the evolution of Asteraceae family and artemisinin biosynthesis.</title>
        <authorList>
            <person name="Shen Q."/>
            <person name="Zhang L."/>
            <person name="Liao Z."/>
            <person name="Wang S."/>
            <person name="Yan T."/>
            <person name="Shi P."/>
            <person name="Liu M."/>
            <person name="Fu X."/>
            <person name="Pan Q."/>
            <person name="Wang Y."/>
            <person name="Lv Z."/>
            <person name="Lu X."/>
            <person name="Zhang F."/>
            <person name="Jiang W."/>
            <person name="Ma Y."/>
            <person name="Chen M."/>
            <person name="Hao X."/>
            <person name="Li L."/>
            <person name="Tang Y."/>
            <person name="Lv G."/>
            <person name="Zhou Y."/>
            <person name="Sun X."/>
            <person name="Brodelius P.E."/>
            <person name="Rose J.K.C."/>
            <person name="Tang K."/>
        </authorList>
    </citation>
    <scope>NUCLEOTIDE SEQUENCE [LARGE SCALE GENOMIC DNA]</scope>
    <source>
        <strain evidence="3">cv. Huhao1</strain>
        <tissue evidence="2">Leaf</tissue>
    </source>
</reference>
<organism evidence="2 3">
    <name type="scientific">Artemisia annua</name>
    <name type="common">Sweet wormwood</name>
    <dbReference type="NCBI Taxonomy" id="35608"/>
    <lineage>
        <taxon>Eukaryota</taxon>
        <taxon>Viridiplantae</taxon>
        <taxon>Streptophyta</taxon>
        <taxon>Embryophyta</taxon>
        <taxon>Tracheophyta</taxon>
        <taxon>Spermatophyta</taxon>
        <taxon>Magnoliopsida</taxon>
        <taxon>eudicotyledons</taxon>
        <taxon>Gunneridae</taxon>
        <taxon>Pentapetalae</taxon>
        <taxon>asterids</taxon>
        <taxon>campanulids</taxon>
        <taxon>Asterales</taxon>
        <taxon>Asteraceae</taxon>
        <taxon>Asteroideae</taxon>
        <taxon>Anthemideae</taxon>
        <taxon>Artemisiinae</taxon>
        <taxon>Artemisia</taxon>
    </lineage>
</organism>
<name>A0A2U1L2B3_ARTAN</name>
<feature type="compositionally biased region" description="Basic and acidic residues" evidence="1">
    <location>
        <begin position="77"/>
        <end position="89"/>
    </location>
</feature>
<evidence type="ECO:0008006" key="4">
    <source>
        <dbReference type="Google" id="ProtNLM"/>
    </source>
</evidence>
<dbReference type="Gene3D" id="1.10.287.700">
    <property type="entry name" value="Helix hairpin bin"/>
    <property type="match status" value="1"/>
</dbReference>
<protein>
    <recommendedName>
        <fullName evidence="4">Late embryogenesis abundant protein (LEA) family protein</fullName>
    </recommendedName>
</protein>
<keyword evidence="3" id="KW-1185">Reference proteome</keyword>
<gene>
    <name evidence="2" type="ORF">CTI12_AA426650</name>
</gene>
<evidence type="ECO:0000313" key="3">
    <source>
        <dbReference type="Proteomes" id="UP000245207"/>
    </source>
</evidence>
<dbReference type="STRING" id="35608.A0A2U1L2B3"/>
<dbReference type="SUPFAM" id="SSF58113">
    <property type="entry name" value="Apolipoprotein A-I"/>
    <property type="match status" value="1"/>
</dbReference>
<dbReference type="OrthoDB" id="756017at2759"/>
<comment type="caution">
    <text evidence="2">The sequence shown here is derived from an EMBL/GenBank/DDBJ whole genome shotgun (WGS) entry which is preliminary data.</text>
</comment>
<accession>A0A2U1L2B3</accession>
<evidence type="ECO:0000256" key="1">
    <source>
        <dbReference type="SAM" id="MobiDB-lite"/>
    </source>
</evidence>
<dbReference type="AlphaFoldDB" id="A0A2U1L2B3"/>
<dbReference type="Proteomes" id="UP000245207">
    <property type="component" value="Unassembled WGS sequence"/>
</dbReference>